<gene>
    <name evidence="5" type="ORF">A2696_00215</name>
</gene>
<reference evidence="5 6" key="1">
    <citation type="journal article" date="2016" name="Nat. Commun.">
        <title>Thousands of microbial genomes shed light on interconnected biogeochemical processes in an aquifer system.</title>
        <authorList>
            <person name="Anantharaman K."/>
            <person name="Brown C.T."/>
            <person name="Hug L.A."/>
            <person name="Sharon I."/>
            <person name="Castelle C.J."/>
            <person name="Probst A.J."/>
            <person name="Thomas B.C."/>
            <person name="Singh A."/>
            <person name="Wilkins M.J."/>
            <person name="Karaoz U."/>
            <person name="Brodie E.L."/>
            <person name="Williams K.H."/>
            <person name="Hubbard S.S."/>
            <person name="Banfield J.F."/>
        </authorList>
    </citation>
    <scope>NUCLEOTIDE SEQUENCE [LARGE SCALE GENOMIC DNA]</scope>
</reference>
<dbReference type="PANTHER" id="PTHR43429:SF3">
    <property type="entry name" value="NITRITE REDUCTASE [NAD(P)H]"/>
    <property type="match status" value="1"/>
</dbReference>
<dbReference type="PRINTS" id="PR00368">
    <property type="entry name" value="FADPNR"/>
</dbReference>
<evidence type="ECO:0000259" key="4">
    <source>
        <dbReference type="Pfam" id="PF07992"/>
    </source>
</evidence>
<dbReference type="InterPro" id="IPR036188">
    <property type="entry name" value="FAD/NAD-bd_sf"/>
</dbReference>
<feature type="domain" description="FAD/NAD(P)-binding" evidence="4">
    <location>
        <begin position="5"/>
        <end position="308"/>
    </location>
</feature>
<dbReference type="EMBL" id="MFBA01000035">
    <property type="protein sequence ID" value="OGD85152.1"/>
    <property type="molecule type" value="Genomic_DNA"/>
</dbReference>
<comment type="cofactor">
    <cofactor evidence="1">
        <name>FAD</name>
        <dbReference type="ChEBI" id="CHEBI:57692"/>
    </cofactor>
</comment>
<dbReference type="PRINTS" id="PR00411">
    <property type="entry name" value="PNDRDTASEI"/>
</dbReference>
<dbReference type="SUPFAM" id="SSF51905">
    <property type="entry name" value="FAD/NAD(P)-binding domain"/>
    <property type="match status" value="2"/>
</dbReference>
<sequence>MKSVDFLVVGGSVAGTTAAEVIRSLMPVSSITVVTDENHEQYSRVLLPYYIRHKISREQVFLRKPEWYQERKIELIKGAKAVKLDPNKHLVTLSDGRQYNYGKLLFAVGGEVIRLNVLGSDLKNILYLRTIEDADQIVEVARRSKKAVIVGGGFVGLDFASCFKANGIEDVTILVLEDYFWQGKLDEESSKVLTATLEKNGIKILTNEEVERFEPQKGESFNKGFSLIKTKSGKKFEADVAGVGIGIKSDFNWLKDTGIKINRGIVTNEYLETSLADVYAAGDCAEFWDVIFQRQHIMGNWANATSQGNTVGKTMAGQRTVFETASSYSINFFDGSCSFIGVTDEKFADDVISRGRRPGGASGLEGMTRIFVKTINNVMRIVGATVINSVADVSPLTTAVKNRADIIKYKDKLGDEKFDLREIIS</sequence>
<proteinExistence type="predicted"/>
<accession>A0A1F5FZY2</accession>
<evidence type="ECO:0000256" key="2">
    <source>
        <dbReference type="ARBA" id="ARBA00022630"/>
    </source>
</evidence>
<organism evidence="5 6">
    <name type="scientific">Candidatus Curtissbacteria bacterium RIFCSPHIGHO2_01_FULL_41_13</name>
    <dbReference type="NCBI Taxonomy" id="1797745"/>
    <lineage>
        <taxon>Bacteria</taxon>
        <taxon>Candidatus Curtissiibacteriota</taxon>
    </lineage>
</organism>
<dbReference type="AlphaFoldDB" id="A0A1F5FZY2"/>
<dbReference type="Gene3D" id="3.50.50.60">
    <property type="entry name" value="FAD/NAD(P)-binding domain"/>
    <property type="match status" value="2"/>
</dbReference>
<keyword evidence="2" id="KW-0285">Flavoprotein</keyword>
<dbReference type="Proteomes" id="UP000177069">
    <property type="component" value="Unassembled WGS sequence"/>
</dbReference>
<dbReference type="Pfam" id="PF07992">
    <property type="entry name" value="Pyr_redox_2"/>
    <property type="match status" value="1"/>
</dbReference>
<name>A0A1F5FZY2_9BACT</name>
<evidence type="ECO:0000256" key="1">
    <source>
        <dbReference type="ARBA" id="ARBA00001974"/>
    </source>
</evidence>
<dbReference type="InterPro" id="IPR050260">
    <property type="entry name" value="FAD-bd_OxRdtase"/>
</dbReference>
<protein>
    <recommendedName>
        <fullName evidence="4">FAD/NAD(P)-binding domain-containing protein</fullName>
    </recommendedName>
</protein>
<evidence type="ECO:0000313" key="6">
    <source>
        <dbReference type="Proteomes" id="UP000177069"/>
    </source>
</evidence>
<evidence type="ECO:0000256" key="3">
    <source>
        <dbReference type="ARBA" id="ARBA00022827"/>
    </source>
</evidence>
<evidence type="ECO:0000313" key="5">
    <source>
        <dbReference type="EMBL" id="OGD85152.1"/>
    </source>
</evidence>
<dbReference type="InterPro" id="IPR023753">
    <property type="entry name" value="FAD/NAD-binding_dom"/>
</dbReference>
<comment type="caution">
    <text evidence="5">The sequence shown here is derived from an EMBL/GenBank/DDBJ whole genome shotgun (WGS) entry which is preliminary data.</text>
</comment>
<dbReference type="GO" id="GO:0016491">
    <property type="term" value="F:oxidoreductase activity"/>
    <property type="evidence" value="ECO:0007669"/>
    <property type="project" value="InterPro"/>
</dbReference>
<dbReference type="PANTHER" id="PTHR43429">
    <property type="entry name" value="PYRIDINE NUCLEOTIDE-DISULFIDE OXIDOREDUCTASE DOMAIN-CONTAINING"/>
    <property type="match status" value="1"/>
</dbReference>
<keyword evidence="3" id="KW-0274">FAD</keyword>